<comment type="caution">
    <text evidence="2">The sequence shown here is derived from an EMBL/GenBank/DDBJ whole genome shotgun (WGS) entry which is preliminary data.</text>
</comment>
<keyword evidence="3" id="KW-1185">Reference proteome</keyword>
<dbReference type="Proteomes" id="UP001208935">
    <property type="component" value="Unassembled WGS sequence"/>
</dbReference>
<reference evidence="3" key="1">
    <citation type="submission" date="2023-07" db="EMBL/GenBank/DDBJ databases">
        <title>Verminephrobacter genomes.</title>
        <authorList>
            <person name="Lund M.B."/>
        </authorList>
    </citation>
    <scope>NUCLEOTIDE SEQUENCE [LARGE SCALE GENOMIC DNA]</scope>
    <source>
        <strain evidence="3">AtM5-05</strain>
    </source>
</reference>
<accession>A0ABT3KS44</accession>
<keyword evidence="1" id="KW-0732">Signal</keyword>
<dbReference type="InterPro" id="IPR013783">
    <property type="entry name" value="Ig-like_fold"/>
</dbReference>
<feature type="signal peptide" evidence="1">
    <location>
        <begin position="1"/>
        <end position="26"/>
    </location>
</feature>
<proteinExistence type="predicted"/>
<evidence type="ECO:0000313" key="2">
    <source>
        <dbReference type="EMBL" id="MCW5321116.1"/>
    </source>
</evidence>
<dbReference type="Pfam" id="PF22352">
    <property type="entry name" value="K319L-like_PKD"/>
    <property type="match status" value="1"/>
</dbReference>
<evidence type="ECO:0000256" key="1">
    <source>
        <dbReference type="SAM" id="SignalP"/>
    </source>
</evidence>
<dbReference type="PROSITE" id="PS51257">
    <property type="entry name" value="PROKAR_LIPOPROTEIN"/>
    <property type="match status" value="1"/>
</dbReference>
<evidence type="ECO:0000313" key="3">
    <source>
        <dbReference type="Proteomes" id="UP001208935"/>
    </source>
</evidence>
<sequence>MTKNQKKNAATLMGAMVLMAWLTACGGGAGSNLESGKTIGNVATPDRGVEINSGESLAISATADTRGPGISSHRWSIAAKSDAALRAKAPTIQNADCANATTSKKPIAGGAITIAQSRCAGWIVVPITAVDAIWTVTSTATGTDGTISSDSFDLVVKALPLPLFVVHASASANPTLDKPVYLTGLAKTDAQDQGKIKYAWTQMAGPTVSLGGSDTSAATFIPTVTGEYVFRLTGTWEMDDLVRIKTDIVQLRITGPQASDFAFSVKASATPTTVQSSSPVTLSAEVSTREGAKFDSITYKWTSLVGPDIPSTSTNLATIVLAPELPGTYVWSVEATLKSGSHTEAQVSHAKFEVQ</sequence>
<dbReference type="RefSeq" id="WP_265281761.1">
    <property type="nucleotide sequence ID" value="NZ_QZCW01000001.1"/>
</dbReference>
<evidence type="ECO:0008006" key="4">
    <source>
        <dbReference type="Google" id="ProtNLM"/>
    </source>
</evidence>
<organism evidence="2 3">
    <name type="scientific">Verminephrobacter aporrectodeae subsp. tuberculatae</name>
    <dbReference type="NCBI Taxonomy" id="1110392"/>
    <lineage>
        <taxon>Bacteria</taxon>
        <taxon>Pseudomonadati</taxon>
        <taxon>Pseudomonadota</taxon>
        <taxon>Betaproteobacteria</taxon>
        <taxon>Burkholderiales</taxon>
        <taxon>Comamonadaceae</taxon>
        <taxon>Verminephrobacter</taxon>
    </lineage>
</organism>
<gene>
    <name evidence="2" type="ORF">D5039_08065</name>
</gene>
<protein>
    <recommendedName>
        <fullName evidence="4">PKD domain-containing protein</fullName>
    </recommendedName>
</protein>
<feature type="chain" id="PRO_5047451403" description="PKD domain-containing protein" evidence="1">
    <location>
        <begin position="27"/>
        <end position="355"/>
    </location>
</feature>
<dbReference type="GeneID" id="77321078"/>
<name>A0ABT3KS44_9BURK</name>
<dbReference type="EMBL" id="QZCW01000001">
    <property type="protein sequence ID" value="MCW5321116.1"/>
    <property type="molecule type" value="Genomic_DNA"/>
</dbReference>
<dbReference type="Gene3D" id="2.60.40.10">
    <property type="entry name" value="Immunoglobulins"/>
    <property type="match status" value="2"/>
</dbReference>